<feature type="transmembrane region" description="Helical" evidence="6">
    <location>
        <begin position="121"/>
        <end position="138"/>
    </location>
</feature>
<dbReference type="PANTHER" id="PTHR35007">
    <property type="entry name" value="INTEGRAL MEMBRANE PROTEIN-RELATED"/>
    <property type="match status" value="1"/>
</dbReference>
<evidence type="ECO:0000259" key="7">
    <source>
        <dbReference type="Pfam" id="PF00482"/>
    </source>
</evidence>
<dbReference type="EMBL" id="JACJVP010000055">
    <property type="protein sequence ID" value="MBB6674780.1"/>
    <property type="molecule type" value="Genomic_DNA"/>
</dbReference>
<comment type="caution">
    <text evidence="8">The sequence shown here is derived from an EMBL/GenBank/DDBJ whole genome shotgun (WGS) entry which is preliminary data.</text>
</comment>
<keyword evidence="9" id="KW-1185">Reference proteome</keyword>
<dbReference type="PANTHER" id="PTHR35007:SF2">
    <property type="entry name" value="PILUS ASSEMBLE PROTEIN"/>
    <property type="match status" value="1"/>
</dbReference>
<sequence length="298" mass="32792">MDAEDYGHSLMTGAILAAYNGLLAIGYAWLCLRAWRHRLNQPKRRKKHLLFDPMEALLSLGPVWRWLVPKLQQPQSALAVLNGGVCTRDTLRRWAGEAAGYGAGALCIAALLGWLSGSPTLVGLGVVMGAVLPLLRWQELRKKLNFRRQAIVLELPELLNRLLLMVNAGENVMRALEKCQERKPGAAPHPLYVELGAALEAAKRGEPLAVALEEFGRRCAVPEAKLFATTLLMNARRGGDLFVTALRELSRTLWERRKAAARTLGEQASSRLAFPLALIFLLIMVLVGAPSFFLMANG</sequence>
<evidence type="ECO:0000256" key="6">
    <source>
        <dbReference type="SAM" id="Phobius"/>
    </source>
</evidence>
<dbReference type="InterPro" id="IPR018076">
    <property type="entry name" value="T2SS_GspF_dom"/>
</dbReference>
<feature type="domain" description="Type II secretion system protein GspF" evidence="7">
    <location>
        <begin position="159"/>
        <end position="289"/>
    </location>
</feature>
<dbReference type="AlphaFoldDB" id="A0A7X0RWA7"/>
<dbReference type="RefSeq" id="WP_185672642.1">
    <property type="nucleotide sequence ID" value="NZ_JACJVP010000055.1"/>
</dbReference>
<feature type="transmembrane region" description="Helical" evidence="6">
    <location>
        <begin position="272"/>
        <end position="296"/>
    </location>
</feature>
<proteinExistence type="predicted"/>
<dbReference type="Proteomes" id="UP000547209">
    <property type="component" value="Unassembled WGS sequence"/>
</dbReference>
<evidence type="ECO:0000256" key="1">
    <source>
        <dbReference type="ARBA" id="ARBA00004651"/>
    </source>
</evidence>
<accession>A0A7X0RWA7</accession>
<keyword evidence="3 6" id="KW-0812">Transmembrane</keyword>
<protein>
    <submittedName>
        <fullName evidence="8">Type II secretion system F family protein</fullName>
    </submittedName>
</protein>
<evidence type="ECO:0000256" key="2">
    <source>
        <dbReference type="ARBA" id="ARBA00022475"/>
    </source>
</evidence>
<reference evidence="8 9" key="1">
    <citation type="submission" date="2020-08" db="EMBL/GenBank/DDBJ databases">
        <title>Cohnella phylogeny.</title>
        <authorList>
            <person name="Dunlap C."/>
        </authorList>
    </citation>
    <scope>NUCLEOTIDE SEQUENCE [LARGE SCALE GENOMIC DNA]</scope>
    <source>
        <strain evidence="8 9">DSM 28246</strain>
    </source>
</reference>
<name>A0A7X0RWA7_9BACL</name>
<gene>
    <name evidence="8" type="ORF">H7C19_29285</name>
</gene>
<dbReference type="Pfam" id="PF00482">
    <property type="entry name" value="T2SSF"/>
    <property type="match status" value="1"/>
</dbReference>
<evidence type="ECO:0000256" key="3">
    <source>
        <dbReference type="ARBA" id="ARBA00022692"/>
    </source>
</evidence>
<evidence type="ECO:0000313" key="8">
    <source>
        <dbReference type="EMBL" id="MBB6674780.1"/>
    </source>
</evidence>
<feature type="transmembrane region" description="Helical" evidence="6">
    <location>
        <begin position="12"/>
        <end position="35"/>
    </location>
</feature>
<comment type="subcellular location">
    <subcellularLocation>
        <location evidence="1">Cell membrane</location>
        <topology evidence="1">Multi-pass membrane protein</topology>
    </subcellularLocation>
</comment>
<feature type="transmembrane region" description="Helical" evidence="6">
    <location>
        <begin position="98"/>
        <end position="115"/>
    </location>
</feature>
<keyword evidence="5 6" id="KW-0472">Membrane</keyword>
<evidence type="ECO:0000313" key="9">
    <source>
        <dbReference type="Proteomes" id="UP000547209"/>
    </source>
</evidence>
<dbReference type="GO" id="GO:0005886">
    <property type="term" value="C:plasma membrane"/>
    <property type="evidence" value="ECO:0007669"/>
    <property type="project" value="UniProtKB-SubCell"/>
</dbReference>
<keyword evidence="4 6" id="KW-1133">Transmembrane helix</keyword>
<keyword evidence="2" id="KW-1003">Cell membrane</keyword>
<organism evidence="8 9">
    <name type="scientific">Cohnella nanjingensis</name>
    <dbReference type="NCBI Taxonomy" id="1387779"/>
    <lineage>
        <taxon>Bacteria</taxon>
        <taxon>Bacillati</taxon>
        <taxon>Bacillota</taxon>
        <taxon>Bacilli</taxon>
        <taxon>Bacillales</taxon>
        <taxon>Paenibacillaceae</taxon>
        <taxon>Cohnella</taxon>
    </lineage>
</organism>
<evidence type="ECO:0000256" key="5">
    <source>
        <dbReference type="ARBA" id="ARBA00023136"/>
    </source>
</evidence>
<evidence type="ECO:0000256" key="4">
    <source>
        <dbReference type="ARBA" id="ARBA00022989"/>
    </source>
</evidence>